<evidence type="ECO:0000313" key="2">
    <source>
        <dbReference type="EMBL" id="ESU35785.1"/>
    </source>
</evidence>
<evidence type="ECO:0000313" key="3">
    <source>
        <dbReference type="Proteomes" id="UP000018320"/>
    </source>
</evidence>
<dbReference type="EMBL" id="AHGT01000068">
    <property type="protein sequence ID" value="ESU35785.1"/>
    <property type="molecule type" value="Genomic_DNA"/>
</dbReference>
<reference evidence="3" key="1">
    <citation type="submission" date="2012-02" db="EMBL/GenBank/DDBJ databases">
        <title>Genome sequencing of Giardia lamblia Genotypes A2 and B isolates (DH and GS) and comparative analysis with the genomes of Genotypes A1 and E (WB and Pig).</title>
        <authorList>
            <person name="Adam R."/>
            <person name="Dahlstrom E."/>
            <person name="Martens C."/>
            <person name="Bruno D."/>
            <person name="Barbian K."/>
            <person name="Porcella S.F."/>
            <person name="Nash T."/>
        </authorList>
    </citation>
    <scope>NUCLEOTIDE SEQUENCE</scope>
    <source>
        <strain evidence="3">DH</strain>
    </source>
</reference>
<dbReference type="VEuPathDB" id="GiardiaDB:DHA2_152718"/>
<dbReference type="VEuPathDB" id="GiardiaDB:GL50803_0027141"/>
<sequence>VTQAEMDPSMSMACLRDSQTSFTFYQTPYQSGLHDTHGTHAMSGSTVAAAVSASMIWSPFQTPTPADRAQRKWHDDGQVKMSTGGSNWKTKRVTIVAPALPQIPSLQTTLYSRLLDDPPSIHLELSDCSICTPIFEDREI</sequence>
<dbReference type="AlphaFoldDB" id="V6TFT3"/>
<reference evidence="2 3" key="2">
    <citation type="journal article" date="2013" name="Genome Biol. Evol.">
        <title>Genome sequencing of Giardia lamblia genotypes A2 and B isolates (DH and GS) and comparative analysis with the genomes of genotypes A1 and E (WB and Pig).</title>
        <authorList>
            <person name="Adam R.D."/>
            <person name="Dahlstrom E.W."/>
            <person name="Martens C.A."/>
            <person name="Bruno D.P."/>
            <person name="Barbian K.D."/>
            <person name="Ricklefs S.M."/>
            <person name="Hernandez M.M."/>
            <person name="Narla N.P."/>
            <person name="Patel R.B."/>
            <person name="Porcella S.F."/>
            <person name="Nash T.E."/>
        </authorList>
    </citation>
    <scope>NUCLEOTIDE SEQUENCE [LARGE SCALE GENOMIC DNA]</scope>
    <source>
        <strain evidence="2 3">DH</strain>
    </source>
</reference>
<protein>
    <submittedName>
        <fullName evidence="2">Uncharacterized protein</fullName>
    </submittedName>
</protein>
<dbReference type="Proteomes" id="UP000018320">
    <property type="component" value="Unassembled WGS sequence"/>
</dbReference>
<comment type="caution">
    <text evidence="2">The sequence shown here is derived from an EMBL/GenBank/DDBJ whole genome shotgun (WGS) entry which is preliminary data.</text>
</comment>
<feature type="compositionally biased region" description="Basic and acidic residues" evidence="1">
    <location>
        <begin position="68"/>
        <end position="78"/>
    </location>
</feature>
<feature type="region of interest" description="Disordered" evidence="1">
    <location>
        <begin position="63"/>
        <end position="85"/>
    </location>
</feature>
<proteinExistence type="predicted"/>
<gene>
    <name evidence="2" type="ORF">DHA2_152718</name>
</gene>
<dbReference type="VEuPathDB" id="GiardiaDB:QR46_2347"/>
<feature type="non-terminal residue" evidence="2">
    <location>
        <position position="1"/>
    </location>
</feature>
<name>V6TFT3_GIAIN</name>
<dbReference type="VEuPathDB" id="GiardiaDB:GL50581_3297"/>
<accession>V6TFT3</accession>
<organism evidence="2 3">
    <name type="scientific">Giardia intestinalis</name>
    <name type="common">Giardia lamblia</name>
    <dbReference type="NCBI Taxonomy" id="5741"/>
    <lineage>
        <taxon>Eukaryota</taxon>
        <taxon>Metamonada</taxon>
        <taxon>Diplomonadida</taxon>
        <taxon>Hexamitidae</taxon>
        <taxon>Giardiinae</taxon>
        <taxon>Giardia</taxon>
    </lineage>
</organism>
<evidence type="ECO:0000256" key="1">
    <source>
        <dbReference type="SAM" id="MobiDB-lite"/>
    </source>
</evidence>